<sequence>MAPAELRTAQALPSPHLSPWQAPGKRLAAVLLTLVALLGFVNITNAAPAEAQTRYWTILHWEVQGMGSGASQDVERRYRRMIAELRESSGSHIGTDLMRTTTVTQRYIEVRVIDRWDTSNQHRLSLYFRADNLYLDGYTIVGRNYMFSDAPGYLTTRFGNQYPGSNALFERLGYSGHYSNLANAETRGAQSFGGPNLWGAISGLVNQGPHDASSRNRTAAVITATAEAARFGWIENRVGNSLGENGDYDGQAWQTQIGGFGTDLQNNWAALSRIVYRQQNGTASTPVMINGRRYASISDIVNGYHNHPRLAPFLTLGSIT</sequence>
<dbReference type="EMBL" id="MIFZ01000218">
    <property type="protein sequence ID" value="OSY51814.1"/>
    <property type="molecule type" value="Genomic_DNA"/>
</dbReference>
<name>A0A1Y2NWC6_STRFR</name>
<dbReference type="GeneID" id="91406139"/>
<dbReference type="RefSeq" id="WP_158100685.1">
    <property type="nucleotide sequence ID" value="NZ_ASYR01000008.1"/>
</dbReference>
<dbReference type="InterPro" id="IPR017989">
    <property type="entry name" value="Ribosome_inactivat_1/2"/>
</dbReference>
<dbReference type="AlphaFoldDB" id="A0A1Y2NWC6"/>
<accession>A0A1Y2NWC6</accession>
<dbReference type="Pfam" id="PF00161">
    <property type="entry name" value="RIP"/>
    <property type="match status" value="1"/>
</dbReference>
<dbReference type="PRINTS" id="PR00396">
    <property type="entry name" value="SHIGARICIN"/>
</dbReference>
<dbReference type="InterPro" id="IPR036041">
    <property type="entry name" value="Ribosome-inact_prot_sf"/>
</dbReference>
<comment type="caution">
    <text evidence="1">The sequence shown here is derived from an EMBL/GenBank/DDBJ whole genome shotgun (WGS) entry which is preliminary data.</text>
</comment>
<reference evidence="1 2" key="1">
    <citation type="submission" date="2016-09" db="EMBL/GenBank/DDBJ databases">
        <title>Streptomyces fradiae DSM40063, a candidate organism with high potential of specific P450 cytochromes.</title>
        <authorList>
            <person name="Grumaz C."/>
            <person name="Vainshtein Y."/>
            <person name="Kirstahler P."/>
            <person name="Sohn K."/>
        </authorList>
    </citation>
    <scope>NUCLEOTIDE SEQUENCE [LARGE SCALE GENOMIC DNA]</scope>
    <source>
        <strain evidence="1 2">DSM 40063</strain>
    </source>
</reference>
<organism evidence="1 2">
    <name type="scientific">Streptomyces fradiae ATCC 10745 = DSM 40063</name>
    <dbReference type="NCBI Taxonomy" id="1319510"/>
    <lineage>
        <taxon>Bacteria</taxon>
        <taxon>Bacillati</taxon>
        <taxon>Actinomycetota</taxon>
        <taxon>Actinomycetes</taxon>
        <taxon>Kitasatosporales</taxon>
        <taxon>Streptomycetaceae</taxon>
        <taxon>Streptomyces</taxon>
    </lineage>
</organism>
<dbReference type="GO" id="GO:0017148">
    <property type="term" value="P:negative regulation of translation"/>
    <property type="evidence" value="ECO:0007669"/>
    <property type="project" value="InterPro"/>
</dbReference>
<dbReference type="InterPro" id="IPR001574">
    <property type="entry name" value="Ribosome_inactivat_prot"/>
</dbReference>
<evidence type="ECO:0000313" key="1">
    <source>
        <dbReference type="EMBL" id="OSY51814.1"/>
    </source>
</evidence>
<dbReference type="GO" id="GO:0030598">
    <property type="term" value="F:rRNA N-glycosylase activity"/>
    <property type="evidence" value="ECO:0007669"/>
    <property type="project" value="InterPro"/>
</dbReference>
<dbReference type="Proteomes" id="UP000194318">
    <property type="component" value="Unassembled WGS sequence"/>
</dbReference>
<protein>
    <submittedName>
        <fullName evidence="1">Ribosome inactivating protein</fullName>
    </submittedName>
</protein>
<proteinExistence type="predicted"/>
<dbReference type="SUPFAM" id="SSF56371">
    <property type="entry name" value="Ribosome inactivating proteins (RIP)"/>
    <property type="match status" value="1"/>
</dbReference>
<dbReference type="Gene3D" id="3.40.420.10">
    <property type="entry name" value="Ricin (A subunit), domain 1"/>
    <property type="match status" value="1"/>
</dbReference>
<gene>
    <name evidence="1" type="ORF">BG846_02544</name>
</gene>
<dbReference type="InterPro" id="IPR016138">
    <property type="entry name" value="Ribosome_inactivat_prot_sub1"/>
</dbReference>
<evidence type="ECO:0000313" key="2">
    <source>
        <dbReference type="Proteomes" id="UP000194318"/>
    </source>
</evidence>